<sequence length="328" mass="36206">MHKGSVIVTGCDSGLGLALCSLLPRHGYYVFATCLTDEGRKVAAAAINGEQDAPSHTLGAQSGYIECNDGSCYLIDVTSSSAVESFCDDVTRRVTATRIPPLYAIVNNAGIWRFGLLQDAFKSPENRLAEVDRWKEVVDTNLLGALRVTLAFVNQLQESSEGCDPRVVFISSVLDRHALPGQGAYVASKFALNGFYETLCHELVGTNIRPVIIRPGALKNTRLFNRDLCQHNAAERQPLMHDADLLKASYRLLLNVAGDCNQVALTVLEALQSKEPNSEFSNVTGAFPFRVAEYLPRRLFVQIVGLVLRNLGWLYHHALSIFRHRWSD</sequence>
<feature type="domain" description="Ketoreductase" evidence="1">
    <location>
        <begin position="4"/>
        <end position="221"/>
    </location>
</feature>
<evidence type="ECO:0000313" key="3">
    <source>
        <dbReference type="Proteomes" id="UP000236319"/>
    </source>
</evidence>
<dbReference type="OrthoDB" id="1274115at2759"/>
<dbReference type="GeneID" id="39874117"/>
<comment type="caution">
    <text evidence="2">The sequence shown here is derived from an EMBL/GenBank/DDBJ whole genome shotgun (WGS) entry which is preliminary data.</text>
</comment>
<keyword evidence="3" id="KW-1185">Reference proteome</keyword>
<accession>A0A2H6KBI5</accession>
<dbReference type="InterPro" id="IPR002347">
    <property type="entry name" value="SDR_fam"/>
</dbReference>
<dbReference type="SUPFAM" id="SSF51735">
    <property type="entry name" value="NAD(P)-binding Rossmann-fold domains"/>
    <property type="match status" value="1"/>
</dbReference>
<dbReference type="PANTHER" id="PTHR43313:SF1">
    <property type="entry name" value="3BETA-HYDROXYSTEROID DEHYDROGENASE DHS-16"/>
    <property type="match status" value="1"/>
</dbReference>
<dbReference type="SMART" id="SM00822">
    <property type="entry name" value="PKS_KR"/>
    <property type="match status" value="1"/>
</dbReference>
<evidence type="ECO:0000313" key="2">
    <source>
        <dbReference type="EMBL" id="GBE60347.1"/>
    </source>
</evidence>
<dbReference type="InterPro" id="IPR020904">
    <property type="entry name" value="Sc_DH/Rdtase_CS"/>
</dbReference>
<dbReference type="GO" id="GO:0016491">
    <property type="term" value="F:oxidoreductase activity"/>
    <property type="evidence" value="ECO:0007669"/>
    <property type="project" value="TreeGrafter"/>
</dbReference>
<proteinExistence type="predicted"/>
<gene>
    <name evidence="2" type="ORF">BOVATA_018400</name>
</gene>
<reference evidence="2 3" key="1">
    <citation type="journal article" date="2017" name="BMC Genomics">
        <title>Whole-genome assembly of Babesia ovata and comparative genomics between closely related pathogens.</title>
        <authorList>
            <person name="Yamagishi J."/>
            <person name="Asada M."/>
            <person name="Hakimi H."/>
            <person name="Tanaka T.Q."/>
            <person name="Sugimoto C."/>
            <person name="Kawazu S."/>
        </authorList>
    </citation>
    <scope>NUCLEOTIDE SEQUENCE [LARGE SCALE GENOMIC DNA]</scope>
    <source>
        <strain evidence="2 3">Miyake</strain>
    </source>
</reference>
<name>A0A2H6KBI5_9APIC</name>
<dbReference type="RefSeq" id="XP_028866590.1">
    <property type="nucleotide sequence ID" value="XM_029010757.1"/>
</dbReference>
<dbReference type="Pfam" id="PF00106">
    <property type="entry name" value="adh_short"/>
    <property type="match status" value="1"/>
</dbReference>
<dbReference type="PRINTS" id="PR00081">
    <property type="entry name" value="GDHRDH"/>
</dbReference>
<evidence type="ECO:0000259" key="1">
    <source>
        <dbReference type="SMART" id="SM00822"/>
    </source>
</evidence>
<dbReference type="InterPro" id="IPR036291">
    <property type="entry name" value="NAD(P)-bd_dom_sf"/>
</dbReference>
<dbReference type="VEuPathDB" id="PiroplasmaDB:BOVATA_018400"/>
<dbReference type="AlphaFoldDB" id="A0A2H6KBI5"/>
<dbReference type="Proteomes" id="UP000236319">
    <property type="component" value="Unassembled WGS sequence"/>
</dbReference>
<dbReference type="PANTHER" id="PTHR43313">
    <property type="entry name" value="SHORT-CHAIN DEHYDROGENASE/REDUCTASE FAMILY 9C"/>
    <property type="match status" value="1"/>
</dbReference>
<dbReference type="PROSITE" id="PS00061">
    <property type="entry name" value="ADH_SHORT"/>
    <property type="match status" value="1"/>
</dbReference>
<organism evidence="2 3">
    <name type="scientific">Babesia ovata</name>
    <dbReference type="NCBI Taxonomy" id="189622"/>
    <lineage>
        <taxon>Eukaryota</taxon>
        <taxon>Sar</taxon>
        <taxon>Alveolata</taxon>
        <taxon>Apicomplexa</taxon>
        <taxon>Aconoidasida</taxon>
        <taxon>Piroplasmida</taxon>
        <taxon>Babesiidae</taxon>
        <taxon>Babesia</taxon>
    </lineage>
</organism>
<dbReference type="EMBL" id="BDSA01000002">
    <property type="protein sequence ID" value="GBE60347.1"/>
    <property type="molecule type" value="Genomic_DNA"/>
</dbReference>
<dbReference type="InterPro" id="IPR057326">
    <property type="entry name" value="KR_dom"/>
</dbReference>
<dbReference type="GO" id="GO:0008202">
    <property type="term" value="P:steroid metabolic process"/>
    <property type="evidence" value="ECO:0007669"/>
    <property type="project" value="TreeGrafter"/>
</dbReference>
<dbReference type="Gene3D" id="3.40.50.720">
    <property type="entry name" value="NAD(P)-binding Rossmann-like Domain"/>
    <property type="match status" value="1"/>
</dbReference>
<protein>
    <submittedName>
        <fullName evidence="2">Short-chain dehydrogenase</fullName>
    </submittedName>
</protein>